<evidence type="ECO:0000313" key="2">
    <source>
        <dbReference type="EMBL" id="EHM13836.1"/>
    </source>
</evidence>
<dbReference type="AlphaFoldDB" id="H0UJ09"/>
<name>H0UJ09_9BACT</name>
<accession>H0UJ09</accession>
<dbReference type="RefSeq" id="WP_008523391.1">
    <property type="nucleotide sequence ID" value="NZ_CM001376.1"/>
</dbReference>
<keyword evidence="3" id="KW-1185">Reference proteome</keyword>
<organism evidence="2 3">
    <name type="scientific">Jonquetella anthropi DSM 22815</name>
    <dbReference type="NCBI Taxonomy" id="885272"/>
    <lineage>
        <taxon>Bacteria</taxon>
        <taxon>Thermotogati</taxon>
        <taxon>Synergistota</taxon>
        <taxon>Synergistia</taxon>
        <taxon>Synergistales</taxon>
        <taxon>Dethiosulfovibrionaceae</taxon>
        <taxon>Jonquetella</taxon>
    </lineage>
</organism>
<dbReference type="EMBL" id="CM001376">
    <property type="protein sequence ID" value="EHM13836.1"/>
    <property type="molecule type" value="Genomic_DNA"/>
</dbReference>
<dbReference type="eggNOG" id="ENOG502ZBRT">
    <property type="taxonomic scope" value="Bacteria"/>
</dbReference>
<feature type="transmembrane region" description="Helical" evidence="1">
    <location>
        <begin position="153"/>
        <end position="171"/>
    </location>
</feature>
<sequence>MFPPLFLFLLFLLPLAGFFTLWLAVPLLLIGLAVFAFGGLDWQVWRPDRLWKLLTDQASRRNAALQNATVRLLREQDPASKPAGVEPDGFGLSSQLSSAQVWDAAHHALYRLRDGEKDLAVTAGGSSAALTLTTVILAVLLLGLLLFSGHLSLLTGVLAVLASRAIAPAIAPSFERFALINADVRGLRLADIRETAERQSALGGRFLWSQGGFFISTADEGAPLEAEILDETPSDRSIS</sequence>
<feature type="transmembrane region" description="Helical" evidence="1">
    <location>
        <begin position="119"/>
        <end position="147"/>
    </location>
</feature>
<dbReference type="Proteomes" id="UP000003806">
    <property type="component" value="Chromosome"/>
</dbReference>
<keyword evidence="1" id="KW-0472">Membrane</keyword>
<keyword evidence="1" id="KW-1133">Transmembrane helix</keyword>
<protein>
    <submittedName>
        <fullName evidence="2">Uncharacterized protein</fullName>
    </submittedName>
</protein>
<dbReference type="HOGENOM" id="CLU_1150649_0_0_0"/>
<proteinExistence type="predicted"/>
<evidence type="ECO:0000256" key="1">
    <source>
        <dbReference type="SAM" id="Phobius"/>
    </source>
</evidence>
<keyword evidence="1" id="KW-0812">Transmembrane</keyword>
<evidence type="ECO:0000313" key="3">
    <source>
        <dbReference type="Proteomes" id="UP000003806"/>
    </source>
</evidence>
<reference evidence="2 3" key="1">
    <citation type="submission" date="2011-11" db="EMBL/GenBank/DDBJ databases">
        <title>The Noncontiguous Finished genome of Jonquetella anthropi DSM 22815.</title>
        <authorList>
            <consortium name="US DOE Joint Genome Institute (JGI-PGF)"/>
            <person name="Lucas S."/>
            <person name="Copeland A."/>
            <person name="Lapidus A."/>
            <person name="Glavina del Rio T."/>
            <person name="Dalin E."/>
            <person name="Tice H."/>
            <person name="Bruce D."/>
            <person name="Goodwin L."/>
            <person name="Pitluck S."/>
            <person name="Peters L."/>
            <person name="Mikhailova N."/>
            <person name="Held B."/>
            <person name="Kyrpides N."/>
            <person name="Mavromatis K."/>
            <person name="Ivanova N."/>
            <person name="Markowitz V."/>
            <person name="Cheng J.-F."/>
            <person name="Hugenholtz P."/>
            <person name="Woyke T."/>
            <person name="Wu D."/>
            <person name="Gronow S."/>
            <person name="Wellnitz S."/>
            <person name="Brambilla E."/>
            <person name="Klenk H.-P."/>
            <person name="Eisen J.A."/>
        </authorList>
    </citation>
    <scope>NUCLEOTIDE SEQUENCE [LARGE SCALE GENOMIC DNA]</scope>
    <source>
        <strain evidence="2 3">DSM 22815</strain>
    </source>
</reference>
<dbReference type="STRING" id="885272.JonanDRAFT_1474"/>
<gene>
    <name evidence="2" type="ORF">JonanDRAFT_1474</name>
</gene>
<dbReference type="Pfam" id="PF19928">
    <property type="entry name" value="DUF6391"/>
    <property type="match status" value="1"/>
</dbReference>